<evidence type="ECO:0000256" key="5">
    <source>
        <dbReference type="ARBA" id="ARBA00022741"/>
    </source>
</evidence>
<accession>A0A1W1Y7F5</accession>
<dbReference type="GO" id="GO:0098796">
    <property type="term" value="C:membrane protein complex"/>
    <property type="evidence" value="ECO:0007669"/>
    <property type="project" value="UniProtKB-ARBA"/>
</dbReference>
<dbReference type="GO" id="GO:0006865">
    <property type="term" value="P:amino acid transport"/>
    <property type="evidence" value="ECO:0007669"/>
    <property type="project" value="UniProtKB-KW"/>
</dbReference>
<dbReference type="Proteomes" id="UP000243884">
    <property type="component" value="Unassembled WGS sequence"/>
</dbReference>
<dbReference type="GO" id="GO:0005886">
    <property type="term" value="C:plasma membrane"/>
    <property type="evidence" value="ECO:0007669"/>
    <property type="project" value="UniProtKB-SubCell"/>
</dbReference>
<evidence type="ECO:0000256" key="9">
    <source>
        <dbReference type="ARBA" id="ARBA00023136"/>
    </source>
</evidence>
<dbReference type="STRING" id="371602.SAMN04487984_0440"/>
<dbReference type="AlphaFoldDB" id="A0A1W1Y7F5"/>
<organism evidence="13 14">
    <name type="scientific">Aerococcus suis</name>
    <dbReference type="NCBI Taxonomy" id="371602"/>
    <lineage>
        <taxon>Bacteria</taxon>
        <taxon>Bacillati</taxon>
        <taxon>Bacillota</taxon>
        <taxon>Bacilli</taxon>
        <taxon>Lactobacillales</taxon>
        <taxon>Aerococcaceae</taxon>
        <taxon>Aerococcus</taxon>
    </lineage>
</organism>
<gene>
    <name evidence="13" type="ORF">SAMN04487984_0440</name>
</gene>
<proteinExistence type="inferred from homology"/>
<dbReference type="EMBL" id="FWXK01000002">
    <property type="protein sequence ID" value="SMC32087.1"/>
    <property type="molecule type" value="Genomic_DNA"/>
</dbReference>
<keyword evidence="6" id="KW-0067">ATP-binding</keyword>
<evidence type="ECO:0000256" key="4">
    <source>
        <dbReference type="ARBA" id="ARBA00022692"/>
    </source>
</evidence>
<dbReference type="PROSITE" id="PS00211">
    <property type="entry name" value="ABC_TRANSPORTER_1"/>
    <property type="match status" value="1"/>
</dbReference>
<feature type="transmembrane region" description="Helical" evidence="11">
    <location>
        <begin position="263"/>
        <end position="282"/>
    </location>
</feature>
<feature type="transmembrane region" description="Helical" evidence="11">
    <location>
        <begin position="825"/>
        <end position="851"/>
    </location>
</feature>
<evidence type="ECO:0000256" key="6">
    <source>
        <dbReference type="ARBA" id="ARBA00022840"/>
    </source>
</evidence>
<dbReference type="FunFam" id="3.40.50.300:FF:000032">
    <property type="entry name" value="Export ABC transporter ATP-binding protein"/>
    <property type="match status" value="1"/>
</dbReference>
<feature type="transmembrane region" description="Helical" evidence="11">
    <location>
        <begin position="871"/>
        <end position="893"/>
    </location>
</feature>
<keyword evidence="9 11" id="KW-0472">Membrane</keyword>
<dbReference type="InterPro" id="IPR017871">
    <property type="entry name" value="ABC_transporter-like_CS"/>
</dbReference>
<evidence type="ECO:0000256" key="8">
    <source>
        <dbReference type="ARBA" id="ARBA00022989"/>
    </source>
</evidence>
<evidence type="ECO:0000313" key="13">
    <source>
        <dbReference type="EMBL" id="SMC32087.1"/>
    </source>
</evidence>
<comment type="subcellular location">
    <subcellularLocation>
        <location evidence="1">Cell inner membrane</location>
        <topology evidence="1">Multi-pass membrane protein</topology>
    </subcellularLocation>
</comment>
<keyword evidence="2" id="KW-0813">Transport</keyword>
<name>A0A1W1Y7F5_9LACT</name>
<keyword evidence="14" id="KW-1185">Reference proteome</keyword>
<keyword evidence="5" id="KW-0547">Nucleotide-binding</keyword>
<feature type="domain" description="ABC transporter" evidence="12">
    <location>
        <begin position="2"/>
        <end position="240"/>
    </location>
</feature>
<protein>
    <submittedName>
        <fullName evidence="13">Putative ABC transport system permease protein</fullName>
    </submittedName>
</protein>
<dbReference type="GO" id="GO:0005524">
    <property type="term" value="F:ATP binding"/>
    <property type="evidence" value="ECO:0007669"/>
    <property type="project" value="UniProtKB-KW"/>
</dbReference>
<dbReference type="GO" id="GO:0016887">
    <property type="term" value="F:ATP hydrolysis activity"/>
    <property type="evidence" value="ECO:0007669"/>
    <property type="project" value="InterPro"/>
</dbReference>
<reference evidence="14" key="1">
    <citation type="submission" date="2017-04" db="EMBL/GenBank/DDBJ databases">
        <authorList>
            <person name="Varghese N."/>
            <person name="Submissions S."/>
        </authorList>
    </citation>
    <scope>NUCLEOTIDE SEQUENCE [LARGE SCALE GENOMIC DNA]</scope>
    <source>
        <strain evidence="14">DSM 21500</strain>
    </source>
</reference>
<keyword evidence="4 11" id="KW-0812">Transmembrane</keyword>
<dbReference type="SMART" id="SM00382">
    <property type="entry name" value="AAA"/>
    <property type="match status" value="1"/>
</dbReference>
<dbReference type="PANTHER" id="PTHR42798:SF6">
    <property type="entry name" value="CELL DIVISION ATP-BINDING PROTEIN FTSE"/>
    <property type="match status" value="1"/>
</dbReference>
<comment type="similarity">
    <text evidence="10">Belongs to the ABC transporter superfamily. Macrolide exporter (TC 3.A.1.122) family.</text>
</comment>
<evidence type="ECO:0000259" key="12">
    <source>
        <dbReference type="PROSITE" id="PS50893"/>
    </source>
</evidence>
<dbReference type="GO" id="GO:0022857">
    <property type="term" value="F:transmembrane transporter activity"/>
    <property type="evidence" value="ECO:0007669"/>
    <property type="project" value="UniProtKB-ARBA"/>
</dbReference>
<dbReference type="RefSeq" id="WP_084098083.1">
    <property type="nucleotide sequence ID" value="NZ_FWXK01000002.1"/>
</dbReference>
<dbReference type="Gene3D" id="3.40.50.300">
    <property type="entry name" value="P-loop containing nucleotide triphosphate hydrolases"/>
    <property type="match status" value="1"/>
</dbReference>
<keyword evidence="3" id="KW-1003">Cell membrane</keyword>
<evidence type="ECO:0000256" key="3">
    <source>
        <dbReference type="ARBA" id="ARBA00022475"/>
    </source>
</evidence>
<dbReference type="InterPro" id="IPR003439">
    <property type="entry name" value="ABC_transporter-like_ATP-bd"/>
</dbReference>
<dbReference type="PANTHER" id="PTHR42798">
    <property type="entry name" value="LIPOPROTEIN-RELEASING SYSTEM ATP-BINDING PROTEIN LOLD"/>
    <property type="match status" value="1"/>
</dbReference>
<evidence type="ECO:0000313" key="14">
    <source>
        <dbReference type="Proteomes" id="UP000243884"/>
    </source>
</evidence>
<dbReference type="PROSITE" id="PS50893">
    <property type="entry name" value="ABC_TRANSPORTER_2"/>
    <property type="match status" value="1"/>
</dbReference>
<dbReference type="InterPro" id="IPR003838">
    <property type="entry name" value="ABC3_permease_C"/>
</dbReference>
<keyword evidence="8 11" id="KW-1133">Transmembrane helix</keyword>
<sequence>MLELKNIAKSYTTGNFTQKALDDVSLSFRQNEFVSILGPSGSGKTTLLNIIGGLDQYDSGDLLIDGQSTKDYSNRDWDTYRNYSIGFVFQSYNLIPHQSVLNNVILALKLGGLSKSEQKTKATKALEEVGLGDHIHKKPNQLSGGQMQRVAIARALVNDPEIILADEPTGALDSKTSTAIMDLLQQVAKDRLVIMVTHDPELAHNYSTRIVQLHDGVITADSDPYEIKQHLAGNPPKKQSGMSFLTALGLSFNNLWDKKARTLLTAFAGSIGIIGIALILALTNGVSQYITDVQEDTLASYPLTINSEEMDISSFVNMGESFSKEFEEEANKGFSDVRISTMGLEAEQQFNAGLQENDLKSFKSFLEKDNGIQEAIGKNGVNYTYPLKFKAFTEDEDNQWIDTDTVMDDDKQSNQFSFDFTNQDENGKYFNQLTSSSDAVISPMIKDTYDLVDGQWPSQANQVVLILLPDYSLLPEDAVSIGLMTKSEYDDLNSTIDSGDEVKGPRYSSDEVIGHKYYLYPEAMNYTKQSNQTFEREDELPNKDKIKSDGIELEISGIIAPKETDSAGPVRGPIAYTSDLTDEFKQVTNNSSVVKQQSENVDTNVLTGLPFEAKDDNEKAEQGKDYLENLTDTEKVMAYFKYVGDNEEANHTANDSANAMDLSMLQADDEEDDVKNSPLIGLFDEWVDNQASKDDFIQVYHDELADYNYEDNMKNFGAIHDDQPESIDIYTDSFDQKDQLSDAIERYNDEAKDGKEITYTDFVGLLTTSIASIINVIAYVLIGFVSISLIVSAIMIGIITYISVQERTKEIGVLRALGASKRNTTTMFVAENLLIGITSGAVGVGISYLVIFTANYVIHHVFNHPEISAYLGWKAVIALIVLATIITVIGGLYPARSAAKKDPVTALRTE</sequence>
<evidence type="ECO:0000256" key="10">
    <source>
        <dbReference type="ARBA" id="ARBA00038388"/>
    </source>
</evidence>
<evidence type="ECO:0000256" key="11">
    <source>
        <dbReference type="SAM" id="Phobius"/>
    </source>
</evidence>
<dbReference type="InterPro" id="IPR027417">
    <property type="entry name" value="P-loop_NTPase"/>
</dbReference>
<dbReference type="InterPro" id="IPR003593">
    <property type="entry name" value="AAA+_ATPase"/>
</dbReference>
<dbReference type="Pfam" id="PF00005">
    <property type="entry name" value="ABC_tran"/>
    <property type="match status" value="1"/>
</dbReference>
<dbReference type="SUPFAM" id="SSF52540">
    <property type="entry name" value="P-loop containing nucleoside triphosphate hydrolases"/>
    <property type="match status" value="1"/>
</dbReference>
<evidence type="ECO:0000256" key="2">
    <source>
        <dbReference type="ARBA" id="ARBA00022448"/>
    </source>
</evidence>
<dbReference type="CDD" id="cd03255">
    <property type="entry name" value="ABC_MJ0796_LolCDE_FtsE"/>
    <property type="match status" value="1"/>
</dbReference>
<dbReference type="Pfam" id="PF02687">
    <property type="entry name" value="FtsX"/>
    <property type="match status" value="1"/>
</dbReference>
<evidence type="ECO:0000256" key="7">
    <source>
        <dbReference type="ARBA" id="ARBA00022970"/>
    </source>
</evidence>
<dbReference type="OrthoDB" id="9791546at2"/>
<feature type="transmembrane region" description="Helical" evidence="11">
    <location>
        <begin position="776"/>
        <end position="804"/>
    </location>
</feature>
<keyword evidence="7" id="KW-0029">Amino-acid transport</keyword>
<dbReference type="InterPro" id="IPR017911">
    <property type="entry name" value="MacB-like_ATP-bd"/>
</dbReference>
<evidence type="ECO:0000256" key="1">
    <source>
        <dbReference type="ARBA" id="ARBA00004429"/>
    </source>
</evidence>